<keyword evidence="2" id="KW-1185">Reference proteome</keyword>
<reference evidence="1 2" key="1">
    <citation type="journal article" date="2021" name="Commun. Biol.">
        <title>The genome of Shorea leprosula (Dipterocarpaceae) highlights the ecological relevance of drought in aseasonal tropical rainforests.</title>
        <authorList>
            <person name="Ng K.K.S."/>
            <person name="Kobayashi M.J."/>
            <person name="Fawcett J.A."/>
            <person name="Hatakeyama M."/>
            <person name="Paape T."/>
            <person name="Ng C.H."/>
            <person name="Ang C.C."/>
            <person name="Tnah L.H."/>
            <person name="Lee C.T."/>
            <person name="Nishiyama T."/>
            <person name="Sese J."/>
            <person name="O'Brien M.J."/>
            <person name="Copetti D."/>
            <person name="Mohd Noor M.I."/>
            <person name="Ong R.C."/>
            <person name="Putra M."/>
            <person name="Sireger I.Z."/>
            <person name="Indrioko S."/>
            <person name="Kosugi Y."/>
            <person name="Izuno A."/>
            <person name="Isagi Y."/>
            <person name="Lee S.L."/>
            <person name="Shimizu K.K."/>
        </authorList>
    </citation>
    <scope>NUCLEOTIDE SEQUENCE [LARGE SCALE GENOMIC DNA]</scope>
    <source>
        <strain evidence="1">214</strain>
    </source>
</reference>
<sequence>MDPKSFSTLSCAWDILLVEDKKVLPMENALSRLLVRDPNLVEGMDPTSTLNPSSRYVHYNEGSMELDGGNHRLGNMEDQISSKITTIPLSNLYLDKILMMGAMKMVYLVVHLEELSCSMRAQWEIVEADGSIDGIWLIWDNTWFNVDIFNKGPQVIHALVKVNHHPKCTDFNWFIYAVYNRPQFNTRCLLWENLTQFSQIVNEPWLAIGDFNDIISQSEKFRGNRVP</sequence>
<dbReference type="EMBL" id="BPVZ01000028">
    <property type="protein sequence ID" value="GKV07994.1"/>
    <property type="molecule type" value="Genomic_DNA"/>
</dbReference>
<gene>
    <name evidence="1" type="ORF">SLEP1_g19687</name>
</gene>
<comment type="caution">
    <text evidence="1">The sequence shown here is derived from an EMBL/GenBank/DDBJ whole genome shotgun (WGS) entry which is preliminary data.</text>
</comment>
<dbReference type="PANTHER" id="PTHR35218:SF9">
    <property type="entry name" value="ENDONUCLEASE_EXONUCLEASE_PHOSPHATASE DOMAIN-CONTAINING PROTEIN"/>
    <property type="match status" value="1"/>
</dbReference>
<name>A0AAV5J957_9ROSI</name>
<dbReference type="AlphaFoldDB" id="A0AAV5J957"/>
<evidence type="ECO:0000313" key="2">
    <source>
        <dbReference type="Proteomes" id="UP001054252"/>
    </source>
</evidence>
<dbReference type="InterPro" id="IPR036691">
    <property type="entry name" value="Endo/exonu/phosph_ase_sf"/>
</dbReference>
<evidence type="ECO:0000313" key="1">
    <source>
        <dbReference type="EMBL" id="GKV07994.1"/>
    </source>
</evidence>
<proteinExistence type="predicted"/>
<organism evidence="1 2">
    <name type="scientific">Rubroshorea leprosula</name>
    <dbReference type="NCBI Taxonomy" id="152421"/>
    <lineage>
        <taxon>Eukaryota</taxon>
        <taxon>Viridiplantae</taxon>
        <taxon>Streptophyta</taxon>
        <taxon>Embryophyta</taxon>
        <taxon>Tracheophyta</taxon>
        <taxon>Spermatophyta</taxon>
        <taxon>Magnoliopsida</taxon>
        <taxon>eudicotyledons</taxon>
        <taxon>Gunneridae</taxon>
        <taxon>Pentapetalae</taxon>
        <taxon>rosids</taxon>
        <taxon>malvids</taxon>
        <taxon>Malvales</taxon>
        <taxon>Dipterocarpaceae</taxon>
        <taxon>Rubroshorea</taxon>
    </lineage>
</organism>
<accession>A0AAV5J957</accession>
<dbReference type="PANTHER" id="PTHR35218">
    <property type="entry name" value="RNASE H DOMAIN-CONTAINING PROTEIN"/>
    <property type="match status" value="1"/>
</dbReference>
<dbReference type="Proteomes" id="UP001054252">
    <property type="component" value="Unassembled WGS sequence"/>
</dbReference>
<dbReference type="SUPFAM" id="SSF56219">
    <property type="entry name" value="DNase I-like"/>
    <property type="match status" value="1"/>
</dbReference>
<protein>
    <submittedName>
        <fullName evidence="1">Uncharacterized protein</fullName>
    </submittedName>
</protein>